<evidence type="ECO:0000313" key="1">
    <source>
        <dbReference type="EMBL" id="EDO04036.1"/>
    </source>
</evidence>
<dbReference type="RefSeq" id="XP_001592278.1">
    <property type="nucleotide sequence ID" value="XM_001592228.1"/>
</dbReference>
<sequence length="46" mass="5035">MPLFALANSVHEVVSARRGLQVLFVNIHAIAEDDDEGWVSGKNKLS</sequence>
<dbReference type="GeneID" id="5488758"/>
<evidence type="ECO:0000313" key="2">
    <source>
        <dbReference type="Proteomes" id="UP000001312"/>
    </source>
</evidence>
<keyword evidence="2" id="KW-1185">Reference proteome</keyword>
<name>A7EMH0_SCLS1</name>
<dbReference type="KEGG" id="ssl:SS1G_06518"/>
<dbReference type="InParanoid" id="A7EMH0"/>
<dbReference type="EMBL" id="CH476628">
    <property type="protein sequence ID" value="EDO04036.1"/>
    <property type="molecule type" value="Genomic_DNA"/>
</dbReference>
<reference evidence="2" key="1">
    <citation type="journal article" date="2011" name="PLoS Genet.">
        <title>Genomic analysis of the necrotrophic fungal pathogens Sclerotinia sclerotiorum and Botrytis cinerea.</title>
        <authorList>
            <person name="Amselem J."/>
            <person name="Cuomo C.A."/>
            <person name="van Kan J.A."/>
            <person name="Viaud M."/>
            <person name="Benito E.P."/>
            <person name="Couloux A."/>
            <person name="Coutinho P.M."/>
            <person name="de Vries R.P."/>
            <person name="Dyer P.S."/>
            <person name="Fillinger S."/>
            <person name="Fournier E."/>
            <person name="Gout L."/>
            <person name="Hahn M."/>
            <person name="Kohn L."/>
            <person name="Lapalu N."/>
            <person name="Plummer K.M."/>
            <person name="Pradier J.M."/>
            <person name="Quevillon E."/>
            <person name="Sharon A."/>
            <person name="Simon A."/>
            <person name="ten Have A."/>
            <person name="Tudzynski B."/>
            <person name="Tudzynski P."/>
            <person name="Wincker P."/>
            <person name="Andrew M."/>
            <person name="Anthouard V."/>
            <person name="Beever R.E."/>
            <person name="Beffa R."/>
            <person name="Benoit I."/>
            <person name="Bouzid O."/>
            <person name="Brault B."/>
            <person name="Chen Z."/>
            <person name="Choquer M."/>
            <person name="Collemare J."/>
            <person name="Cotton P."/>
            <person name="Danchin E.G."/>
            <person name="Da Silva C."/>
            <person name="Gautier A."/>
            <person name="Giraud C."/>
            <person name="Giraud T."/>
            <person name="Gonzalez C."/>
            <person name="Grossetete S."/>
            <person name="Guldener U."/>
            <person name="Henrissat B."/>
            <person name="Howlett B.J."/>
            <person name="Kodira C."/>
            <person name="Kretschmer M."/>
            <person name="Lappartient A."/>
            <person name="Leroch M."/>
            <person name="Levis C."/>
            <person name="Mauceli E."/>
            <person name="Neuveglise C."/>
            <person name="Oeser B."/>
            <person name="Pearson M."/>
            <person name="Poulain J."/>
            <person name="Poussereau N."/>
            <person name="Quesneville H."/>
            <person name="Rascle C."/>
            <person name="Schumacher J."/>
            <person name="Segurens B."/>
            <person name="Sexton A."/>
            <person name="Silva E."/>
            <person name="Sirven C."/>
            <person name="Soanes D.M."/>
            <person name="Talbot N.J."/>
            <person name="Templeton M."/>
            <person name="Yandava C."/>
            <person name="Yarden O."/>
            <person name="Zeng Q."/>
            <person name="Rollins J.A."/>
            <person name="Lebrun M.H."/>
            <person name="Dickman M."/>
        </authorList>
    </citation>
    <scope>NUCLEOTIDE SEQUENCE [LARGE SCALE GENOMIC DNA]</scope>
    <source>
        <strain evidence="2">ATCC 18683 / 1980 / Ss-1</strain>
    </source>
</reference>
<gene>
    <name evidence="1" type="ORF">SS1G_06518</name>
</gene>
<organism evidence="1 2">
    <name type="scientific">Sclerotinia sclerotiorum (strain ATCC 18683 / 1980 / Ss-1)</name>
    <name type="common">White mold</name>
    <name type="synonym">Whetzelinia sclerotiorum</name>
    <dbReference type="NCBI Taxonomy" id="665079"/>
    <lineage>
        <taxon>Eukaryota</taxon>
        <taxon>Fungi</taxon>
        <taxon>Dikarya</taxon>
        <taxon>Ascomycota</taxon>
        <taxon>Pezizomycotina</taxon>
        <taxon>Leotiomycetes</taxon>
        <taxon>Helotiales</taxon>
        <taxon>Sclerotiniaceae</taxon>
        <taxon>Sclerotinia</taxon>
    </lineage>
</organism>
<dbReference type="AlphaFoldDB" id="A7EMH0"/>
<dbReference type="Proteomes" id="UP000001312">
    <property type="component" value="Unassembled WGS sequence"/>
</dbReference>
<proteinExistence type="predicted"/>
<protein>
    <submittedName>
        <fullName evidence="1">Uncharacterized protein</fullName>
    </submittedName>
</protein>
<accession>A7EMH0</accession>